<sequence length="48" mass="5504">MPSVLLEQYDMSRIQLLHDEMNTANHPANQNRTTGRNAEIEIQPIGKQ</sequence>
<dbReference type="EMBL" id="NIDE01000010">
    <property type="protein sequence ID" value="OWK39472.1"/>
    <property type="molecule type" value="Genomic_DNA"/>
</dbReference>
<proteinExistence type="predicted"/>
<dbReference type="AlphaFoldDB" id="A0A225DDC4"/>
<accession>A0A225DDC4</accession>
<feature type="region of interest" description="Disordered" evidence="1">
    <location>
        <begin position="24"/>
        <end position="48"/>
    </location>
</feature>
<evidence type="ECO:0000313" key="2">
    <source>
        <dbReference type="EMBL" id="OWK39472.1"/>
    </source>
</evidence>
<gene>
    <name evidence="2" type="ORF">FRUB_06035</name>
</gene>
<evidence type="ECO:0000256" key="1">
    <source>
        <dbReference type="SAM" id="MobiDB-lite"/>
    </source>
</evidence>
<comment type="caution">
    <text evidence="2">The sequence shown here is derived from an EMBL/GenBank/DDBJ whole genome shotgun (WGS) entry which is preliminary data.</text>
</comment>
<protein>
    <submittedName>
        <fullName evidence="2">Uncharacterized protein</fullName>
    </submittedName>
</protein>
<evidence type="ECO:0000313" key="3">
    <source>
        <dbReference type="Proteomes" id="UP000214646"/>
    </source>
</evidence>
<dbReference type="Proteomes" id="UP000214646">
    <property type="component" value="Unassembled WGS sequence"/>
</dbReference>
<name>A0A225DDC4_9BACT</name>
<feature type="compositionally biased region" description="Polar residues" evidence="1">
    <location>
        <begin position="24"/>
        <end position="36"/>
    </location>
</feature>
<reference evidence="3" key="1">
    <citation type="submission" date="2017-06" db="EMBL/GenBank/DDBJ databases">
        <title>Genome analysis of Fimbriiglobus ruber SP5, the first member of the order Planctomycetales with confirmed chitinolytic capability.</title>
        <authorList>
            <person name="Ravin N.V."/>
            <person name="Rakitin A.L."/>
            <person name="Ivanova A.A."/>
            <person name="Beletsky A.V."/>
            <person name="Kulichevskaya I.S."/>
            <person name="Mardanov A.V."/>
            <person name="Dedysh S.N."/>
        </authorList>
    </citation>
    <scope>NUCLEOTIDE SEQUENCE [LARGE SCALE GENOMIC DNA]</scope>
    <source>
        <strain evidence="3">SP5</strain>
    </source>
</reference>
<organism evidence="2 3">
    <name type="scientific">Fimbriiglobus ruber</name>
    <dbReference type="NCBI Taxonomy" id="1908690"/>
    <lineage>
        <taxon>Bacteria</taxon>
        <taxon>Pseudomonadati</taxon>
        <taxon>Planctomycetota</taxon>
        <taxon>Planctomycetia</taxon>
        <taxon>Gemmatales</taxon>
        <taxon>Gemmataceae</taxon>
        <taxon>Fimbriiglobus</taxon>
    </lineage>
</organism>
<keyword evidence="3" id="KW-1185">Reference proteome</keyword>